<evidence type="ECO:0000313" key="3">
    <source>
        <dbReference type="Proteomes" id="UP001224890"/>
    </source>
</evidence>
<accession>A0AAJ0AE53</accession>
<comment type="caution">
    <text evidence="2">The sequence shown here is derived from an EMBL/GenBank/DDBJ whole genome shotgun (WGS) entry which is preliminary data.</text>
</comment>
<organism evidence="2 3">
    <name type="scientific">Colletotrichum godetiae</name>
    <dbReference type="NCBI Taxonomy" id="1209918"/>
    <lineage>
        <taxon>Eukaryota</taxon>
        <taxon>Fungi</taxon>
        <taxon>Dikarya</taxon>
        <taxon>Ascomycota</taxon>
        <taxon>Pezizomycotina</taxon>
        <taxon>Sordariomycetes</taxon>
        <taxon>Hypocreomycetidae</taxon>
        <taxon>Glomerellales</taxon>
        <taxon>Glomerellaceae</taxon>
        <taxon>Colletotrichum</taxon>
        <taxon>Colletotrichum acutatum species complex</taxon>
    </lineage>
</organism>
<dbReference type="Pfam" id="PF13302">
    <property type="entry name" value="Acetyltransf_3"/>
    <property type="match status" value="1"/>
</dbReference>
<dbReference type="Gene3D" id="3.40.630.30">
    <property type="match status" value="1"/>
</dbReference>
<dbReference type="PANTHER" id="PTHR43792:SF10">
    <property type="entry name" value="N-ACETYLTRANSFERASE DOMAIN-CONTAINING PROTEIN"/>
    <property type="match status" value="1"/>
</dbReference>
<gene>
    <name evidence="2" type="ORF">BDP55DRAFT_697384</name>
</gene>
<name>A0AAJ0AE53_9PEZI</name>
<dbReference type="AlphaFoldDB" id="A0AAJ0AE53"/>
<protein>
    <submittedName>
        <fullName evidence="2">Acetyltransferase</fullName>
    </submittedName>
</protein>
<dbReference type="RefSeq" id="XP_060424670.1">
    <property type="nucleotide sequence ID" value="XM_060577676.1"/>
</dbReference>
<feature type="domain" description="N-acetyltransferase" evidence="1">
    <location>
        <begin position="17"/>
        <end position="171"/>
    </location>
</feature>
<evidence type="ECO:0000313" key="2">
    <source>
        <dbReference type="EMBL" id="KAK1659906.1"/>
    </source>
</evidence>
<sequence length="213" mass="24443">MASSQFCRASYKLLSPRLIVRTAAESDTESFHAIMTAPENFPFEQPEQGLTFEKLRARIEKFAKMSTEGKNAFLVVELRDTNELIGYGGYNTFEPVAPTEFLSQTTLSGSETYMTDIGIIIDHKQWRKGYGLEATSLLIEYAHNELGCEVFRTETGDGNEPWRALMRAAGLSRFEGRHKASYNEKQEVWVWKFDAGHWRLEKDRMQVEGKWPL</sequence>
<dbReference type="GeneID" id="85462202"/>
<dbReference type="Proteomes" id="UP001224890">
    <property type="component" value="Unassembled WGS sequence"/>
</dbReference>
<proteinExistence type="predicted"/>
<reference evidence="2" key="1">
    <citation type="submission" date="2021-06" db="EMBL/GenBank/DDBJ databases">
        <title>Comparative genomics, transcriptomics and evolutionary studies reveal genomic signatures of adaptation to plant cell wall in hemibiotrophic fungi.</title>
        <authorList>
            <consortium name="DOE Joint Genome Institute"/>
            <person name="Baroncelli R."/>
            <person name="Diaz J.F."/>
            <person name="Benocci T."/>
            <person name="Peng M."/>
            <person name="Battaglia E."/>
            <person name="Haridas S."/>
            <person name="Andreopoulos W."/>
            <person name="Labutti K."/>
            <person name="Pangilinan J."/>
            <person name="Floch G.L."/>
            <person name="Makela M.R."/>
            <person name="Henrissat B."/>
            <person name="Grigoriev I.V."/>
            <person name="Crouch J.A."/>
            <person name="De Vries R.P."/>
            <person name="Sukno S.A."/>
            <person name="Thon M.R."/>
        </authorList>
    </citation>
    <scope>NUCLEOTIDE SEQUENCE</scope>
    <source>
        <strain evidence="2">CBS 193.32</strain>
    </source>
</reference>
<dbReference type="SUPFAM" id="SSF55729">
    <property type="entry name" value="Acyl-CoA N-acyltransferases (Nat)"/>
    <property type="match status" value="1"/>
</dbReference>
<dbReference type="InterPro" id="IPR016181">
    <property type="entry name" value="Acyl_CoA_acyltransferase"/>
</dbReference>
<dbReference type="EMBL" id="JAHMHR010000055">
    <property type="protein sequence ID" value="KAK1659906.1"/>
    <property type="molecule type" value="Genomic_DNA"/>
</dbReference>
<dbReference type="InterPro" id="IPR000182">
    <property type="entry name" value="GNAT_dom"/>
</dbReference>
<evidence type="ECO:0000259" key="1">
    <source>
        <dbReference type="Pfam" id="PF13302"/>
    </source>
</evidence>
<dbReference type="InterPro" id="IPR051531">
    <property type="entry name" value="N-acetyltransferase"/>
</dbReference>
<keyword evidence="3" id="KW-1185">Reference proteome</keyword>
<dbReference type="PANTHER" id="PTHR43792">
    <property type="entry name" value="GNAT FAMILY, PUTATIVE (AFU_ORTHOLOGUE AFUA_3G00765)-RELATED-RELATED"/>
    <property type="match status" value="1"/>
</dbReference>
<dbReference type="GO" id="GO:0016747">
    <property type="term" value="F:acyltransferase activity, transferring groups other than amino-acyl groups"/>
    <property type="evidence" value="ECO:0007669"/>
    <property type="project" value="InterPro"/>
</dbReference>